<keyword evidence="2" id="KW-1185">Reference proteome</keyword>
<proteinExistence type="predicted"/>
<organism evidence="1 2">
    <name type="scientific">Funneliformis mosseae</name>
    <name type="common">Endomycorrhizal fungus</name>
    <name type="synonym">Glomus mosseae</name>
    <dbReference type="NCBI Taxonomy" id="27381"/>
    <lineage>
        <taxon>Eukaryota</taxon>
        <taxon>Fungi</taxon>
        <taxon>Fungi incertae sedis</taxon>
        <taxon>Mucoromycota</taxon>
        <taxon>Glomeromycotina</taxon>
        <taxon>Glomeromycetes</taxon>
        <taxon>Glomerales</taxon>
        <taxon>Glomeraceae</taxon>
        <taxon>Funneliformis</taxon>
    </lineage>
</organism>
<dbReference type="Proteomes" id="UP000789375">
    <property type="component" value="Unassembled WGS sequence"/>
</dbReference>
<sequence length="46" mass="5516">DSFAPRSFRIFPMIAINFNTISNFYWDEKDEENCFCILITLEDYEG</sequence>
<accession>A0A9N9NKU8</accession>
<reference evidence="1" key="1">
    <citation type="submission" date="2021-06" db="EMBL/GenBank/DDBJ databases">
        <authorList>
            <person name="Kallberg Y."/>
            <person name="Tangrot J."/>
            <person name="Rosling A."/>
        </authorList>
    </citation>
    <scope>NUCLEOTIDE SEQUENCE</scope>
    <source>
        <strain evidence="1">87-6 pot B 2015</strain>
    </source>
</reference>
<evidence type="ECO:0000313" key="2">
    <source>
        <dbReference type="Proteomes" id="UP000789375"/>
    </source>
</evidence>
<feature type="non-terminal residue" evidence="1">
    <location>
        <position position="1"/>
    </location>
</feature>
<protein>
    <submittedName>
        <fullName evidence="1">6314_t:CDS:1</fullName>
    </submittedName>
</protein>
<dbReference type="AlphaFoldDB" id="A0A9N9NKU8"/>
<gene>
    <name evidence="1" type="ORF">FMOSSE_LOCUS16122</name>
</gene>
<name>A0A9N9NKU8_FUNMO</name>
<comment type="caution">
    <text evidence="1">The sequence shown here is derived from an EMBL/GenBank/DDBJ whole genome shotgun (WGS) entry which is preliminary data.</text>
</comment>
<evidence type="ECO:0000313" key="1">
    <source>
        <dbReference type="EMBL" id="CAG8740459.1"/>
    </source>
</evidence>
<feature type="non-terminal residue" evidence="1">
    <location>
        <position position="46"/>
    </location>
</feature>
<dbReference type="Gene3D" id="3.60.130.30">
    <property type="match status" value="1"/>
</dbReference>
<dbReference type="EMBL" id="CAJVPP010020451">
    <property type="protein sequence ID" value="CAG8740459.1"/>
    <property type="molecule type" value="Genomic_DNA"/>
</dbReference>